<feature type="transmembrane region" description="Helical" evidence="4">
    <location>
        <begin position="43"/>
        <end position="63"/>
    </location>
</feature>
<proteinExistence type="predicted"/>
<dbReference type="AlphaFoldDB" id="A0A2K9MFJ3"/>
<evidence type="ECO:0000313" key="7">
    <source>
        <dbReference type="Proteomes" id="UP000234882"/>
    </source>
</evidence>
<keyword evidence="7" id="KW-1185">Reference proteome</keyword>
<evidence type="ECO:0000256" key="3">
    <source>
        <dbReference type="ARBA" id="ARBA00023136"/>
    </source>
</evidence>
<evidence type="ECO:0000313" key="6">
    <source>
        <dbReference type="EMBL" id="AUM74417.1"/>
    </source>
</evidence>
<reference evidence="7" key="1">
    <citation type="submission" date="2017-12" db="EMBL/GenBank/DDBJ databases">
        <title>Genomic analysis of Paracoccus sp. CBA4604.</title>
        <authorList>
            <person name="Roh S.W."/>
            <person name="Kim J.Y."/>
            <person name="Kim J.S."/>
        </authorList>
    </citation>
    <scope>NUCLEOTIDE SEQUENCE [LARGE SCALE GENOMIC DNA]</scope>
    <source>
        <strain evidence="7">CBA4604</strain>
    </source>
</reference>
<keyword evidence="2 4" id="KW-1133">Transmembrane helix</keyword>
<dbReference type="RefSeq" id="WP_101499763.1">
    <property type="nucleotide sequence ID" value="NZ_CP025583.1"/>
</dbReference>
<dbReference type="Proteomes" id="UP000234882">
    <property type="component" value="Chromosome"/>
</dbReference>
<protein>
    <submittedName>
        <fullName evidence="6">Twin transmembrane helix small protein</fullName>
    </submittedName>
</protein>
<sequence length="66" mass="7193">MSQDPIFIAILIVMVAVVVILAVGIFGFGVGGSFNARNGNRMMRWRLIGQAIAVAMILLFLWLRSG</sequence>
<feature type="transmembrane region" description="Helical" evidence="4">
    <location>
        <begin position="6"/>
        <end position="31"/>
    </location>
</feature>
<feature type="domain" description="HIG1" evidence="5">
    <location>
        <begin position="1"/>
        <end position="66"/>
    </location>
</feature>
<dbReference type="NCBIfam" id="NF033233">
    <property type="entry name" value="twin_helix"/>
    <property type="match status" value="1"/>
</dbReference>
<dbReference type="KEGG" id="paru:CYR75_09130"/>
<accession>A0A2K9MFJ3</accession>
<name>A0A2K9MFJ3_9RHOB</name>
<gene>
    <name evidence="6" type="ORF">CYR75_09130</name>
</gene>
<evidence type="ECO:0000256" key="4">
    <source>
        <dbReference type="SAM" id="Phobius"/>
    </source>
</evidence>
<keyword evidence="1 4" id="KW-0812">Transmembrane</keyword>
<dbReference type="OrthoDB" id="7284889at2"/>
<organism evidence="6 7">
    <name type="scientific">Paracoccus jeotgali</name>
    <dbReference type="NCBI Taxonomy" id="2065379"/>
    <lineage>
        <taxon>Bacteria</taxon>
        <taxon>Pseudomonadati</taxon>
        <taxon>Pseudomonadota</taxon>
        <taxon>Alphaproteobacteria</taxon>
        <taxon>Rhodobacterales</taxon>
        <taxon>Paracoccaceae</taxon>
        <taxon>Paracoccus</taxon>
    </lineage>
</organism>
<dbReference type="PROSITE" id="PS51503">
    <property type="entry name" value="HIG1"/>
    <property type="match status" value="1"/>
</dbReference>
<dbReference type="Pfam" id="PF04588">
    <property type="entry name" value="HIG_1_N"/>
    <property type="match status" value="1"/>
</dbReference>
<keyword evidence="3 4" id="KW-0472">Membrane</keyword>
<evidence type="ECO:0000256" key="2">
    <source>
        <dbReference type="ARBA" id="ARBA00022989"/>
    </source>
</evidence>
<evidence type="ECO:0000259" key="5">
    <source>
        <dbReference type="PROSITE" id="PS51503"/>
    </source>
</evidence>
<dbReference type="EMBL" id="CP025583">
    <property type="protein sequence ID" value="AUM74417.1"/>
    <property type="molecule type" value="Genomic_DNA"/>
</dbReference>
<dbReference type="InterPro" id="IPR007667">
    <property type="entry name" value="Hypoxia_induced_domain"/>
</dbReference>
<evidence type="ECO:0000256" key="1">
    <source>
        <dbReference type="ARBA" id="ARBA00022692"/>
    </source>
</evidence>